<protein>
    <submittedName>
        <fullName evidence="9">Uncharacterized protein</fullName>
    </submittedName>
</protein>
<keyword evidence="3" id="KW-0698">rRNA processing</keyword>
<keyword evidence="4 8" id="KW-0853">WD repeat</keyword>
<comment type="subcellular location">
    <subcellularLocation>
        <location evidence="1">Nucleus</location>
        <location evidence="1">Nucleolus</location>
    </subcellularLocation>
</comment>
<proteinExistence type="predicted"/>
<organism evidence="9 10">
    <name type="scientific">Euplotes crassus</name>
    <dbReference type="NCBI Taxonomy" id="5936"/>
    <lineage>
        <taxon>Eukaryota</taxon>
        <taxon>Sar</taxon>
        <taxon>Alveolata</taxon>
        <taxon>Ciliophora</taxon>
        <taxon>Intramacronucleata</taxon>
        <taxon>Spirotrichea</taxon>
        <taxon>Hypotrichia</taxon>
        <taxon>Euplotida</taxon>
        <taxon>Euplotidae</taxon>
        <taxon>Moneuplotes</taxon>
    </lineage>
</organism>
<dbReference type="PROSITE" id="PS50082">
    <property type="entry name" value="WD_REPEATS_2"/>
    <property type="match status" value="1"/>
</dbReference>
<comment type="caution">
    <text evidence="9">The sequence shown here is derived from an EMBL/GenBank/DDBJ whole genome shotgun (WGS) entry which is preliminary data.</text>
</comment>
<keyword evidence="10" id="KW-1185">Reference proteome</keyword>
<dbReference type="GO" id="GO:0032040">
    <property type="term" value="C:small-subunit processome"/>
    <property type="evidence" value="ECO:0007669"/>
    <property type="project" value="InterPro"/>
</dbReference>
<dbReference type="GO" id="GO:0003723">
    <property type="term" value="F:RNA binding"/>
    <property type="evidence" value="ECO:0007669"/>
    <property type="project" value="InterPro"/>
</dbReference>
<reference evidence="9" key="1">
    <citation type="submission" date="2023-07" db="EMBL/GenBank/DDBJ databases">
        <authorList>
            <consortium name="AG Swart"/>
            <person name="Singh M."/>
            <person name="Singh A."/>
            <person name="Seah K."/>
            <person name="Emmerich C."/>
        </authorList>
    </citation>
    <scope>NUCLEOTIDE SEQUENCE</scope>
    <source>
        <strain evidence="9">DP1</strain>
    </source>
</reference>
<dbReference type="GO" id="GO:0006364">
    <property type="term" value="P:rRNA processing"/>
    <property type="evidence" value="ECO:0007669"/>
    <property type="project" value="UniProtKB-KW"/>
</dbReference>
<dbReference type="Proteomes" id="UP001295684">
    <property type="component" value="Unassembled WGS sequence"/>
</dbReference>
<evidence type="ECO:0000256" key="3">
    <source>
        <dbReference type="ARBA" id="ARBA00022552"/>
    </source>
</evidence>
<name>A0AAD2D7W8_EUPCR</name>
<keyword evidence="2" id="KW-0690">Ribosome biogenesis</keyword>
<evidence type="ECO:0000313" key="10">
    <source>
        <dbReference type="Proteomes" id="UP001295684"/>
    </source>
</evidence>
<dbReference type="AlphaFoldDB" id="A0AAD2D7W8"/>
<keyword evidence="6" id="KW-0804">Transcription</keyword>
<dbReference type="InterPro" id="IPR053826">
    <property type="entry name" value="WDR75"/>
</dbReference>
<evidence type="ECO:0000256" key="1">
    <source>
        <dbReference type="ARBA" id="ARBA00004604"/>
    </source>
</evidence>
<evidence type="ECO:0000256" key="5">
    <source>
        <dbReference type="ARBA" id="ARBA00022737"/>
    </source>
</evidence>
<dbReference type="InterPro" id="IPR001680">
    <property type="entry name" value="WD40_rpt"/>
</dbReference>
<gene>
    <name evidence="9" type="ORF">ECRASSUSDP1_LOCUS25754</name>
</gene>
<dbReference type="Gene3D" id="2.130.10.10">
    <property type="entry name" value="YVTN repeat-like/Quinoprotein amine dehydrogenase"/>
    <property type="match status" value="2"/>
</dbReference>
<dbReference type="PANTHER" id="PTHR44215">
    <property type="entry name" value="WD REPEAT-CONTAINING PROTEIN 75"/>
    <property type="match status" value="1"/>
</dbReference>
<evidence type="ECO:0000256" key="2">
    <source>
        <dbReference type="ARBA" id="ARBA00022517"/>
    </source>
</evidence>
<keyword evidence="5" id="KW-0677">Repeat</keyword>
<dbReference type="SMART" id="SM00320">
    <property type="entry name" value="WD40"/>
    <property type="match status" value="3"/>
</dbReference>
<evidence type="ECO:0000313" key="9">
    <source>
        <dbReference type="EMBL" id="CAI2384232.1"/>
    </source>
</evidence>
<dbReference type="InterPro" id="IPR015943">
    <property type="entry name" value="WD40/YVTN_repeat-like_dom_sf"/>
</dbReference>
<evidence type="ECO:0000256" key="8">
    <source>
        <dbReference type="PROSITE-ProRule" id="PRU00221"/>
    </source>
</evidence>
<dbReference type="GO" id="GO:0045943">
    <property type="term" value="P:positive regulation of transcription by RNA polymerase I"/>
    <property type="evidence" value="ECO:0007669"/>
    <property type="project" value="InterPro"/>
</dbReference>
<dbReference type="Pfam" id="PF23869">
    <property type="entry name" value="Beta-prop_WDR75_1st"/>
    <property type="match status" value="1"/>
</dbReference>
<dbReference type="SUPFAM" id="SSF82171">
    <property type="entry name" value="DPP6 N-terminal domain-like"/>
    <property type="match status" value="1"/>
</dbReference>
<accession>A0AAD2D7W8</accession>
<dbReference type="EMBL" id="CAMPGE010026551">
    <property type="protein sequence ID" value="CAI2384232.1"/>
    <property type="molecule type" value="Genomic_DNA"/>
</dbReference>
<feature type="repeat" description="WD" evidence="8">
    <location>
        <begin position="236"/>
        <end position="267"/>
    </location>
</feature>
<keyword evidence="7" id="KW-0539">Nucleus</keyword>
<evidence type="ECO:0000256" key="4">
    <source>
        <dbReference type="ARBA" id="ARBA00022574"/>
    </source>
</evidence>
<sequence>MGISKKKFKVCRKMNPKFLLNSVKPQITPDNEYLIVAKDTKLLIYNINTGFCVAKCVVDFSIKQKTGYVKGFSVYGDGDKIIAGYKKGFIVVWDISKILEPGIENFVSFDHDIDNIVINSESKHAIVVNRAQKIVKSFDILNNFSLASEITNDALANYRGSITCSGDSKYFAFITQRIITVIDLENKDCKQFRANFNLTTIKMQSEGKYLVVGDCVGKIHHYYDFFNEHGPTISSRHWHSNRVNVLEFTKDNAFLLSGGKEAVLVLWHQVTQENSFVSRIGNQIVNLSTSDDGTLFAVSMSDNSIKIIRAQNYEIVHHFRGLIVEPGNTKFIQNNTKNSSNKDLIFYGNTACPSTLQVYDSVLKRVSGVHSSLNRNYVSNSFGGNNSQYQIKDCIFSSTGEEMITYEQLNQCSSPNDEAQLNTDINLKTLKFWKVYSDGTFGLEAEVPDPHFSSGNENWMLKANTSASTQNKVYTASGNELKIWQKKKGQSFELLCTLKYKDILDETFIPQLQDNNSGSESEATEDSKHLETLTKVINKGDIRGFQPDFIYKEKDSGLCVVYDDYITIWDEKTYALISQYKLKKPTDYVIHKVVFDGKGRRLALHTSIGLKVIDVELQQEIWKLDFTSIKMIESSQAINSQFFITMNSEDVDGGITDALLIFSFRTDKPLKIIKFPAIDSISYGKYVNLNNLDSPSICILTSKGFIQYINCMKRGENESQTRIELIKRESSFHSPDITPMINFGDLDEELEDFKLDERTKISTAKTKNNYDAMSKASDMYFSKAKIFTNNVSESLNEYFSTILKPRTKEDASEDYDLEMTDIAKDHIDTSAKDSLEFRTDHLESQFDEVLKRVFK</sequence>
<dbReference type="PANTHER" id="PTHR44215:SF1">
    <property type="entry name" value="WD REPEAT-CONTAINING PROTEIN 75"/>
    <property type="match status" value="1"/>
</dbReference>
<dbReference type="InterPro" id="IPR036322">
    <property type="entry name" value="WD40_repeat_dom_sf"/>
</dbReference>
<evidence type="ECO:0000256" key="6">
    <source>
        <dbReference type="ARBA" id="ARBA00023163"/>
    </source>
</evidence>
<evidence type="ECO:0000256" key="7">
    <source>
        <dbReference type="ARBA" id="ARBA00023242"/>
    </source>
</evidence>
<dbReference type="GO" id="GO:2000234">
    <property type="term" value="P:positive regulation of rRNA processing"/>
    <property type="evidence" value="ECO:0007669"/>
    <property type="project" value="TreeGrafter"/>
</dbReference>
<dbReference type="SUPFAM" id="SSF50978">
    <property type="entry name" value="WD40 repeat-like"/>
    <property type="match status" value="1"/>
</dbReference>